<evidence type="ECO:0000256" key="2">
    <source>
        <dbReference type="ARBA" id="ARBA00023125"/>
    </source>
</evidence>
<dbReference type="PANTHER" id="PTHR30055">
    <property type="entry name" value="HTH-TYPE TRANSCRIPTIONAL REGULATOR RUTR"/>
    <property type="match status" value="1"/>
</dbReference>
<dbReference type="STRING" id="1280954.HPO_08044"/>
<dbReference type="PATRIC" id="fig|1280954.3.peg.1631"/>
<dbReference type="InterPro" id="IPR001647">
    <property type="entry name" value="HTH_TetR"/>
</dbReference>
<evidence type="ECO:0000256" key="4">
    <source>
        <dbReference type="PROSITE-ProRule" id="PRU00335"/>
    </source>
</evidence>
<sequence length="210" mass="23968">MADQMPERRERRTQKDRSESMQRRVLDATLRCIGEQGYIGVSLQDIADAAGVSRGAITHHYASKIELTSSAIQHFVQWRYEKVYGAFEGKTDLDLRARLDILWGEFQEIFPITFELIVALRSDKELLALYKRSSKTRIEEIVTGYDDFFPELSGMKVPGVLIAVMAAFYRGAYIEMVSREPGYIDEMKQVFQDMLMKYLGLDDPPPGPAA</sequence>
<evidence type="ECO:0000256" key="3">
    <source>
        <dbReference type="ARBA" id="ARBA00023163"/>
    </source>
</evidence>
<dbReference type="PROSITE" id="PS50977">
    <property type="entry name" value="HTH_TETR_2"/>
    <property type="match status" value="1"/>
</dbReference>
<proteinExistence type="predicted"/>
<evidence type="ECO:0000313" key="7">
    <source>
        <dbReference type="EMBL" id="KCZ98835.1"/>
    </source>
</evidence>
<dbReference type="SUPFAM" id="SSF46689">
    <property type="entry name" value="Homeodomain-like"/>
    <property type="match status" value="1"/>
</dbReference>
<dbReference type="Gene3D" id="1.10.357.10">
    <property type="entry name" value="Tetracycline Repressor, domain 2"/>
    <property type="match status" value="1"/>
</dbReference>
<organism evidence="7 8">
    <name type="scientific">Hyphomonas polymorpha PS728</name>
    <dbReference type="NCBI Taxonomy" id="1280954"/>
    <lineage>
        <taxon>Bacteria</taxon>
        <taxon>Pseudomonadati</taxon>
        <taxon>Pseudomonadota</taxon>
        <taxon>Alphaproteobacteria</taxon>
        <taxon>Hyphomonadales</taxon>
        <taxon>Hyphomonadaceae</taxon>
        <taxon>Hyphomonas</taxon>
    </lineage>
</organism>
<reference evidence="7 8" key="1">
    <citation type="journal article" date="2014" name="Antonie Van Leeuwenhoek">
        <title>Hyphomonas beringensis sp. nov. and Hyphomonas chukchiensis sp. nov., isolated from surface seawater of the Bering Sea and Chukchi Sea.</title>
        <authorList>
            <person name="Li C."/>
            <person name="Lai Q."/>
            <person name="Li G."/>
            <person name="Dong C."/>
            <person name="Wang J."/>
            <person name="Liao Y."/>
            <person name="Shao Z."/>
        </authorList>
    </citation>
    <scope>NUCLEOTIDE SEQUENCE [LARGE SCALE GENOMIC DNA]</scope>
    <source>
        <strain evidence="7 8">PS728</strain>
    </source>
</reference>
<evidence type="ECO:0000256" key="1">
    <source>
        <dbReference type="ARBA" id="ARBA00023015"/>
    </source>
</evidence>
<keyword evidence="2 4" id="KW-0238">DNA-binding</keyword>
<evidence type="ECO:0000313" key="8">
    <source>
        <dbReference type="Proteomes" id="UP000027100"/>
    </source>
</evidence>
<keyword evidence="1" id="KW-0805">Transcription regulation</keyword>
<accession>A0A062V9B3</accession>
<dbReference type="GO" id="GO:0003700">
    <property type="term" value="F:DNA-binding transcription factor activity"/>
    <property type="evidence" value="ECO:0007669"/>
    <property type="project" value="TreeGrafter"/>
</dbReference>
<feature type="DNA-binding region" description="H-T-H motif" evidence="4">
    <location>
        <begin position="42"/>
        <end position="61"/>
    </location>
</feature>
<keyword evidence="8" id="KW-1185">Reference proteome</keyword>
<dbReference type="EMBL" id="ARYM01000008">
    <property type="protein sequence ID" value="KCZ98835.1"/>
    <property type="molecule type" value="Genomic_DNA"/>
</dbReference>
<keyword evidence="3" id="KW-0804">Transcription</keyword>
<feature type="domain" description="HTH tetR-type" evidence="6">
    <location>
        <begin position="19"/>
        <end position="79"/>
    </location>
</feature>
<dbReference type="Pfam" id="PF00440">
    <property type="entry name" value="TetR_N"/>
    <property type="match status" value="1"/>
</dbReference>
<dbReference type="InterPro" id="IPR009057">
    <property type="entry name" value="Homeodomain-like_sf"/>
</dbReference>
<dbReference type="PANTHER" id="PTHR30055:SF234">
    <property type="entry name" value="HTH-TYPE TRANSCRIPTIONAL REGULATOR BETI"/>
    <property type="match status" value="1"/>
</dbReference>
<comment type="caution">
    <text evidence="7">The sequence shown here is derived from an EMBL/GenBank/DDBJ whole genome shotgun (WGS) entry which is preliminary data.</text>
</comment>
<gene>
    <name evidence="7" type="ORF">HPO_08044</name>
</gene>
<dbReference type="Proteomes" id="UP000027100">
    <property type="component" value="Unassembled WGS sequence"/>
</dbReference>
<dbReference type="GO" id="GO:0000976">
    <property type="term" value="F:transcription cis-regulatory region binding"/>
    <property type="evidence" value="ECO:0007669"/>
    <property type="project" value="TreeGrafter"/>
</dbReference>
<dbReference type="AlphaFoldDB" id="A0A062V9B3"/>
<dbReference type="PRINTS" id="PR00455">
    <property type="entry name" value="HTHTETR"/>
</dbReference>
<protein>
    <submittedName>
        <fullName evidence="7">TetR family transcriptional regulator</fullName>
    </submittedName>
</protein>
<dbReference type="eggNOG" id="COG1309">
    <property type="taxonomic scope" value="Bacteria"/>
</dbReference>
<dbReference type="InterPro" id="IPR050109">
    <property type="entry name" value="HTH-type_TetR-like_transc_reg"/>
</dbReference>
<evidence type="ECO:0000256" key="5">
    <source>
        <dbReference type="SAM" id="MobiDB-lite"/>
    </source>
</evidence>
<evidence type="ECO:0000259" key="6">
    <source>
        <dbReference type="PROSITE" id="PS50977"/>
    </source>
</evidence>
<name>A0A062V9B3_9PROT</name>
<feature type="region of interest" description="Disordered" evidence="5">
    <location>
        <begin position="1"/>
        <end position="22"/>
    </location>
</feature>